<dbReference type="GO" id="GO:0005886">
    <property type="term" value="C:plasma membrane"/>
    <property type="evidence" value="ECO:0007669"/>
    <property type="project" value="UniProtKB-SubCell"/>
</dbReference>
<evidence type="ECO:0000256" key="6">
    <source>
        <dbReference type="HAMAP-Rule" id="MF_01515"/>
    </source>
</evidence>
<dbReference type="EMBL" id="MJAT01000040">
    <property type="protein sequence ID" value="OEH84170.1"/>
    <property type="molecule type" value="Genomic_DNA"/>
</dbReference>
<keyword evidence="5 6" id="KW-0472">Membrane</keyword>
<feature type="transmembrane region" description="Helical" evidence="6">
    <location>
        <begin position="34"/>
        <end position="52"/>
    </location>
</feature>
<dbReference type="HAMAP" id="MF_01515">
    <property type="entry name" value="UPF0316"/>
    <property type="match status" value="1"/>
</dbReference>
<keyword evidence="2 6" id="KW-1003">Cell membrane</keyword>
<dbReference type="STRING" id="1390249.BHU72_12240"/>
<dbReference type="CDD" id="cd16381">
    <property type="entry name" value="YitT_C_like_1"/>
    <property type="match status" value="1"/>
</dbReference>
<keyword evidence="3 6" id="KW-0812">Transmembrane</keyword>
<dbReference type="Gene3D" id="3.30.70.120">
    <property type="match status" value="1"/>
</dbReference>
<dbReference type="AlphaFoldDB" id="A0A1E5L223"/>
<dbReference type="InterPro" id="IPR015867">
    <property type="entry name" value="N-reg_PII/ATP_PRibTrfase_C"/>
</dbReference>
<evidence type="ECO:0000256" key="5">
    <source>
        <dbReference type="ARBA" id="ARBA00023136"/>
    </source>
</evidence>
<dbReference type="InterPro" id="IPR044035">
    <property type="entry name" value="DUF5698"/>
</dbReference>
<reference evidence="9 10" key="1">
    <citation type="submission" date="2016-09" db="EMBL/GenBank/DDBJ databases">
        <title>Desulfuribacillus arsenicus sp. nov., an obligately anaerobic, dissimilatory arsenic- and antimonate-reducing bacterium isolated from anoxic sediments.</title>
        <authorList>
            <person name="Abin C.A."/>
            <person name="Hollibaugh J.T."/>
        </authorList>
    </citation>
    <scope>NUCLEOTIDE SEQUENCE [LARGE SCALE GENOMIC DNA]</scope>
    <source>
        <strain evidence="9 10">MLFW-2</strain>
    </source>
</reference>
<feature type="domain" description="DUF5698" evidence="8">
    <location>
        <begin position="22"/>
        <end position="78"/>
    </location>
</feature>
<dbReference type="Proteomes" id="UP000095255">
    <property type="component" value="Unassembled WGS sequence"/>
</dbReference>
<evidence type="ECO:0000256" key="2">
    <source>
        <dbReference type="ARBA" id="ARBA00022475"/>
    </source>
</evidence>
<evidence type="ECO:0000313" key="10">
    <source>
        <dbReference type="Proteomes" id="UP000095255"/>
    </source>
</evidence>
<protein>
    <recommendedName>
        <fullName evidence="6">UPF0316 protein BHU72_12240</fullName>
    </recommendedName>
</protein>
<feature type="transmembrane region" description="Helical" evidence="6">
    <location>
        <begin position="6"/>
        <end position="27"/>
    </location>
</feature>
<evidence type="ECO:0000256" key="1">
    <source>
        <dbReference type="ARBA" id="ARBA00004651"/>
    </source>
</evidence>
<name>A0A1E5L223_9FIRM</name>
<evidence type="ECO:0000259" key="7">
    <source>
        <dbReference type="Pfam" id="PF10035"/>
    </source>
</evidence>
<dbReference type="PANTHER" id="PTHR40060">
    <property type="entry name" value="UPF0316 PROTEIN YEBE"/>
    <property type="match status" value="1"/>
</dbReference>
<dbReference type="InterPro" id="IPR019264">
    <property type="entry name" value="DUF2179"/>
</dbReference>
<accession>A0A1E5L223</accession>
<keyword evidence="4 6" id="KW-1133">Transmembrane helix</keyword>
<keyword evidence="10" id="KW-1185">Reference proteome</keyword>
<organism evidence="9 10">
    <name type="scientific">Desulfuribacillus stibiiarsenatis</name>
    <dbReference type="NCBI Taxonomy" id="1390249"/>
    <lineage>
        <taxon>Bacteria</taxon>
        <taxon>Bacillati</taxon>
        <taxon>Bacillota</taxon>
        <taxon>Desulfuribacillia</taxon>
        <taxon>Desulfuribacillales</taxon>
        <taxon>Desulfuribacillaceae</taxon>
        <taxon>Desulfuribacillus</taxon>
    </lineage>
</organism>
<feature type="domain" description="DUF2179" evidence="7">
    <location>
        <begin position="112"/>
        <end position="161"/>
    </location>
</feature>
<dbReference type="OrthoDB" id="48231at2"/>
<dbReference type="InterPro" id="IPR022930">
    <property type="entry name" value="UPF0316"/>
</dbReference>
<feature type="transmembrane region" description="Helical" evidence="6">
    <location>
        <begin position="64"/>
        <end position="81"/>
    </location>
</feature>
<proteinExistence type="inferred from homology"/>
<dbReference type="Pfam" id="PF18955">
    <property type="entry name" value="DUF5698"/>
    <property type="match status" value="1"/>
</dbReference>
<comment type="subcellular location">
    <subcellularLocation>
        <location evidence="1 6">Cell membrane</location>
        <topology evidence="1 6">Multi-pass membrane protein</topology>
    </subcellularLocation>
</comment>
<sequence length="175" mass="19603">MSLIFGYLFIFFARVLDVSMGTIRVLMLMRGQKYYAAVIGFFEVMIFVVVLGKVVNSLDNPINMIMYGLGFATGNIVGGIIEEKLAVGFVNVQIISKSYSKVLTEVLRGAGYGVTVIESQGWEGERDILNLQIKRKDFPEVERLIMGSDPEAFVTIFDVRSGFGGYFKPSMRKRK</sequence>
<gene>
    <name evidence="9" type="ORF">BHU72_12240</name>
</gene>
<dbReference type="PANTHER" id="PTHR40060:SF1">
    <property type="entry name" value="UPF0316 PROTEIN YEBE"/>
    <property type="match status" value="1"/>
</dbReference>
<evidence type="ECO:0000256" key="3">
    <source>
        <dbReference type="ARBA" id="ARBA00022692"/>
    </source>
</evidence>
<evidence type="ECO:0000313" key="9">
    <source>
        <dbReference type="EMBL" id="OEH84170.1"/>
    </source>
</evidence>
<evidence type="ECO:0000259" key="8">
    <source>
        <dbReference type="Pfam" id="PF18955"/>
    </source>
</evidence>
<comment type="caution">
    <text evidence="9">The sequence shown here is derived from an EMBL/GenBank/DDBJ whole genome shotgun (WGS) entry which is preliminary data.</text>
</comment>
<dbReference type="RefSeq" id="WP_069703407.1">
    <property type="nucleotide sequence ID" value="NZ_MJAT01000040.1"/>
</dbReference>
<comment type="similarity">
    <text evidence="6">Belongs to the UPF0316 family.</text>
</comment>
<evidence type="ECO:0000256" key="4">
    <source>
        <dbReference type="ARBA" id="ARBA00022989"/>
    </source>
</evidence>
<dbReference type="Pfam" id="PF10035">
    <property type="entry name" value="DUF2179"/>
    <property type="match status" value="1"/>
</dbReference>